<dbReference type="EMBL" id="GL871066">
    <property type="protein sequence ID" value="EGC35244.1"/>
    <property type="molecule type" value="Genomic_DNA"/>
</dbReference>
<dbReference type="PROSITE" id="PS50003">
    <property type="entry name" value="PH_DOMAIN"/>
    <property type="match status" value="1"/>
</dbReference>
<accession>F0ZLE2</accession>
<dbReference type="Pfam" id="PF22697">
    <property type="entry name" value="SOS1_NGEF_PH"/>
    <property type="match status" value="1"/>
</dbReference>
<dbReference type="CDD" id="cd00160">
    <property type="entry name" value="RhoGEF"/>
    <property type="match status" value="1"/>
</dbReference>
<dbReference type="VEuPathDB" id="AmoebaDB:DICPUDRAFT_33732"/>
<dbReference type="InterPro" id="IPR011993">
    <property type="entry name" value="PH-like_dom_sf"/>
</dbReference>
<feature type="domain" description="FYVE-type" evidence="12">
    <location>
        <begin position="433"/>
        <end position="492"/>
    </location>
</feature>
<dbReference type="GO" id="GO:0005085">
    <property type="term" value="F:guanyl-nucleotide exchange factor activity"/>
    <property type="evidence" value="ECO:0000318"/>
    <property type="project" value="GO_Central"/>
</dbReference>
<evidence type="ECO:0000313" key="13">
    <source>
        <dbReference type="EMBL" id="EGC35244.1"/>
    </source>
</evidence>
<dbReference type="Pfam" id="PF01363">
    <property type="entry name" value="FYVE"/>
    <property type="match status" value="1"/>
</dbReference>
<protein>
    <recommendedName>
        <fullName evidence="15">Pleckstrin domain-containing protein</fullName>
    </recommendedName>
</protein>
<dbReference type="GO" id="GO:0005856">
    <property type="term" value="C:cytoskeleton"/>
    <property type="evidence" value="ECO:0007669"/>
    <property type="project" value="UniProtKB-SubCell"/>
</dbReference>
<dbReference type="KEGG" id="dpp:DICPUDRAFT_33732"/>
<dbReference type="GO" id="GO:0008270">
    <property type="term" value="F:zinc ion binding"/>
    <property type="evidence" value="ECO:0007669"/>
    <property type="project" value="UniProtKB-KW"/>
</dbReference>
<dbReference type="Gene3D" id="3.30.40.10">
    <property type="entry name" value="Zinc/RING finger domain, C3HC4 (zinc finger)"/>
    <property type="match status" value="1"/>
</dbReference>
<organism evidence="13 14">
    <name type="scientific">Dictyostelium purpureum</name>
    <name type="common">Slime mold</name>
    <dbReference type="NCBI Taxonomy" id="5786"/>
    <lineage>
        <taxon>Eukaryota</taxon>
        <taxon>Amoebozoa</taxon>
        <taxon>Evosea</taxon>
        <taxon>Eumycetozoa</taxon>
        <taxon>Dictyostelia</taxon>
        <taxon>Dictyosteliales</taxon>
        <taxon>Dictyosteliaceae</taxon>
        <taxon>Dictyostelium</taxon>
    </lineage>
</organism>
<dbReference type="Gene3D" id="2.30.29.30">
    <property type="entry name" value="Pleckstrin-homology domain (PH domain)/Phosphotyrosine-binding domain (PTB)"/>
    <property type="match status" value="1"/>
</dbReference>
<feature type="domain" description="PH" evidence="10">
    <location>
        <begin position="302"/>
        <end position="408"/>
    </location>
</feature>
<evidence type="ECO:0000259" key="10">
    <source>
        <dbReference type="PROSITE" id="PS50003"/>
    </source>
</evidence>
<dbReference type="Gene3D" id="1.20.900.10">
    <property type="entry name" value="Dbl homology (DH) domain"/>
    <property type="match status" value="1"/>
</dbReference>
<feature type="compositionally biased region" description="Low complexity" evidence="9">
    <location>
        <begin position="64"/>
        <end position="73"/>
    </location>
</feature>
<dbReference type="InterPro" id="IPR011011">
    <property type="entry name" value="Znf_FYVE_PHD"/>
</dbReference>
<dbReference type="SMART" id="SM00233">
    <property type="entry name" value="PH"/>
    <property type="match status" value="1"/>
</dbReference>
<dbReference type="GeneID" id="10501648"/>
<dbReference type="RefSeq" id="XP_003288231.1">
    <property type="nucleotide sequence ID" value="XM_003288183.1"/>
</dbReference>
<dbReference type="SUPFAM" id="SSF48065">
    <property type="entry name" value="DBL homology domain (DH-domain)"/>
    <property type="match status" value="1"/>
</dbReference>
<evidence type="ECO:0000313" key="14">
    <source>
        <dbReference type="Proteomes" id="UP000001064"/>
    </source>
</evidence>
<gene>
    <name evidence="13" type="ORF">DICPUDRAFT_33732</name>
</gene>
<dbReference type="PROSITE" id="PS50010">
    <property type="entry name" value="DH_2"/>
    <property type="match status" value="1"/>
</dbReference>
<dbReference type="InterPro" id="IPR001849">
    <property type="entry name" value="PH_domain"/>
</dbReference>
<keyword evidence="2" id="KW-0963">Cytoplasm</keyword>
<name>F0ZLE2_DICPU</name>
<evidence type="ECO:0000259" key="12">
    <source>
        <dbReference type="PROSITE" id="PS50178"/>
    </source>
</evidence>
<dbReference type="PANTHER" id="PTHR12673">
    <property type="entry name" value="FACIOGENITAL DYSPLASIA PROTEIN"/>
    <property type="match status" value="1"/>
</dbReference>
<dbReference type="InterPro" id="IPR000219">
    <property type="entry name" value="DH_dom"/>
</dbReference>
<dbReference type="InterPro" id="IPR013083">
    <property type="entry name" value="Znf_RING/FYVE/PHD"/>
</dbReference>
<dbReference type="PANTHER" id="PTHR12673:SF268">
    <property type="entry name" value="PLECKSTRIN DOMAIN-CONTAINING PROTEIN"/>
    <property type="match status" value="1"/>
</dbReference>
<dbReference type="GO" id="GO:0005737">
    <property type="term" value="C:cytoplasm"/>
    <property type="evidence" value="ECO:0000318"/>
    <property type="project" value="GO_Central"/>
</dbReference>
<keyword evidence="6" id="KW-0862">Zinc</keyword>
<dbReference type="InterPro" id="IPR051092">
    <property type="entry name" value="FYVE_RhoGEF_PH"/>
</dbReference>
<dbReference type="InterPro" id="IPR000306">
    <property type="entry name" value="Znf_FYVE"/>
</dbReference>
<keyword evidence="7" id="KW-0206">Cytoskeleton</keyword>
<evidence type="ECO:0000256" key="4">
    <source>
        <dbReference type="ARBA" id="ARBA00022723"/>
    </source>
</evidence>
<dbReference type="InterPro" id="IPR017455">
    <property type="entry name" value="Znf_FYVE-rel"/>
</dbReference>
<dbReference type="AlphaFoldDB" id="F0ZLE2"/>
<dbReference type="SMART" id="SM00325">
    <property type="entry name" value="RhoGEF"/>
    <property type="match status" value="1"/>
</dbReference>
<dbReference type="STRING" id="5786.F0ZLE2"/>
<evidence type="ECO:0000256" key="6">
    <source>
        <dbReference type="ARBA" id="ARBA00022833"/>
    </source>
</evidence>
<dbReference type="SUPFAM" id="SSF57903">
    <property type="entry name" value="FYVE/PHD zinc finger"/>
    <property type="match status" value="1"/>
</dbReference>
<evidence type="ECO:0000256" key="2">
    <source>
        <dbReference type="ARBA" id="ARBA00022490"/>
    </source>
</evidence>
<dbReference type="FunCoup" id="F0ZLE2">
    <property type="interactions" value="1"/>
</dbReference>
<dbReference type="SMART" id="SM00064">
    <property type="entry name" value="FYVE"/>
    <property type="match status" value="1"/>
</dbReference>
<dbReference type="OrthoDB" id="660555at2759"/>
<dbReference type="InterPro" id="IPR055251">
    <property type="entry name" value="SOS1_NGEF_PH"/>
</dbReference>
<sequence>MFKIFENNNNNNNINNILITKNDNINTNNKNNSQNTNNNSQYNTVHVTNAAILEKQTLPPPPTQLATTPQAAPVQSNHPSLDHLAAFTTMRDLKSKEILTTERTYVDNMKILVEVFINPFKAGEGGISKEHAQAICANIPDILLIGIELLGNLEEKLQNWSNQQTIGDTFQRLTPFLKMYTNYTVGFDNILNIITECEKNSTFTTFIQKCTEDPRTKKLDLRSYLIQPVQRITRYHMLLDEVLKHTDPSHIDYPLLKDSYEKMKKVTNDANDAIKKNENRQKVFEIQKMFLNDPKFVAPHREFIFEGSLTKVCRKACKKRVVFLFNDILVYGSSIPPKLLLHGTIELDHCRIDDIPDGNSGGSSSISLNGSVIVNAFQICSNKKSFVVFADTPELKMQWMIVLTETIEKLKEKGKTIKKEKIKHAEAPVWAPDESADNCPKCCGPFSLLNRRHHCRNCGALVCGKCSEMKYKLPVTDYKPARVCNLCYENLTATAVGNLTV</sequence>
<dbReference type="Pfam" id="PF00621">
    <property type="entry name" value="RhoGEF"/>
    <property type="match status" value="1"/>
</dbReference>
<dbReference type="OMA" id="WTEKCPP"/>
<evidence type="ECO:0000256" key="9">
    <source>
        <dbReference type="SAM" id="MobiDB-lite"/>
    </source>
</evidence>
<feature type="region of interest" description="Disordered" evidence="9">
    <location>
        <begin position="57"/>
        <end position="76"/>
    </location>
</feature>
<evidence type="ECO:0000259" key="11">
    <source>
        <dbReference type="PROSITE" id="PS50010"/>
    </source>
</evidence>
<evidence type="ECO:0000256" key="8">
    <source>
        <dbReference type="PROSITE-ProRule" id="PRU00091"/>
    </source>
</evidence>
<reference evidence="14" key="1">
    <citation type="journal article" date="2011" name="Genome Biol.">
        <title>Comparative genomics of the social amoebae Dictyostelium discoideum and Dictyostelium purpureum.</title>
        <authorList>
            <consortium name="US DOE Joint Genome Institute (JGI-PGF)"/>
            <person name="Sucgang R."/>
            <person name="Kuo A."/>
            <person name="Tian X."/>
            <person name="Salerno W."/>
            <person name="Parikh A."/>
            <person name="Feasley C.L."/>
            <person name="Dalin E."/>
            <person name="Tu H."/>
            <person name="Huang E."/>
            <person name="Barry K."/>
            <person name="Lindquist E."/>
            <person name="Shapiro H."/>
            <person name="Bruce D."/>
            <person name="Schmutz J."/>
            <person name="Salamov A."/>
            <person name="Fey P."/>
            <person name="Gaudet P."/>
            <person name="Anjard C."/>
            <person name="Babu M.M."/>
            <person name="Basu S."/>
            <person name="Bushmanova Y."/>
            <person name="van der Wel H."/>
            <person name="Katoh-Kurasawa M."/>
            <person name="Dinh C."/>
            <person name="Coutinho P.M."/>
            <person name="Saito T."/>
            <person name="Elias M."/>
            <person name="Schaap P."/>
            <person name="Kay R.R."/>
            <person name="Henrissat B."/>
            <person name="Eichinger L."/>
            <person name="Rivero F."/>
            <person name="Putnam N.H."/>
            <person name="West C.M."/>
            <person name="Loomis W.F."/>
            <person name="Chisholm R.L."/>
            <person name="Shaulsky G."/>
            <person name="Strassmann J.E."/>
            <person name="Queller D.C."/>
            <person name="Kuspa A."/>
            <person name="Grigoriev I.V."/>
        </authorList>
    </citation>
    <scope>NUCLEOTIDE SEQUENCE [LARGE SCALE GENOMIC DNA]</scope>
    <source>
        <strain evidence="14">QSDP1</strain>
    </source>
</reference>
<proteinExistence type="predicted"/>
<keyword evidence="3" id="KW-0344">Guanine-nucleotide releasing factor</keyword>
<feature type="domain" description="DH" evidence="11">
    <location>
        <begin position="90"/>
        <end position="273"/>
    </location>
</feature>
<keyword evidence="4" id="KW-0479">Metal-binding</keyword>
<dbReference type="SUPFAM" id="SSF50729">
    <property type="entry name" value="PH domain-like"/>
    <property type="match status" value="1"/>
</dbReference>
<dbReference type="InterPro" id="IPR035899">
    <property type="entry name" value="DBL_dom_sf"/>
</dbReference>
<dbReference type="Proteomes" id="UP000001064">
    <property type="component" value="Unassembled WGS sequence"/>
</dbReference>
<dbReference type="eggNOG" id="KOG4424">
    <property type="taxonomic scope" value="Eukaryota"/>
</dbReference>
<comment type="subcellular location">
    <subcellularLocation>
        <location evidence="1">Cytoplasm</location>
        <location evidence="1">Cytoskeleton</location>
    </subcellularLocation>
</comment>
<dbReference type="InParanoid" id="F0ZLE2"/>
<evidence type="ECO:0000256" key="5">
    <source>
        <dbReference type="ARBA" id="ARBA00022771"/>
    </source>
</evidence>
<evidence type="ECO:0000256" key="1">
    <source>
        <dbReference type="ARBA" id="ARBA00004245"/>
    </source>
</evidence>
<dbReference type="PROSITE" id="PS50178">
    <property type="entry name" value="ZF_FYVE"/>
    <property type="match status" value="1"/>
</dbReference>
<keyword evidence="14" id="KW-1185">Reference proteome</keyword>
<keyword evidence="5 8" id="KW-0863">Zinc-finger</keyword>
<evidence type="ECO:0000256" key="3">
    <source>
        <dbReference type="ARBA" id="ARBA00022658"/>
    </source>
</evidence>
<evidence type="ECO:0008006" key="15">
    <source>
        <dbReference type="Google" id="ProtNLM"/>
    </source>
</evidence>
<evidence type="ECO:0000256" key="7">
    <source>
        <dbReference type="ARBA" id="ARBA00023212"/>
    </source>
</evidence>